<dbReference type="STRING" id="926556.Echvi_3577"/>
<gene>
    <name evidence="1" type="ordered locus">Echvi_3577</name>
</gene>
<dbReference type="PROSITE" id="PS51257">
    <property type="entry name" value="PROKAR_LIPOPROTEIN"/>
    <property type="match status" value="1"/>
</dbReference>
<dbReference type="HOGENOM" id="CLU_101314_0_0_10"/>
<dbReference type="Proteomes" id="UP000010796">
    <property type="component" value="Chromosome"/>
</dbReference>
<protein>
    <submittedName>
        <fullName evidence="1">Uncharacterized protein</fullName>
    </submittedName>
</protein>
<dbReference type="EMBL" id="CP003346">
    <property type="protein sequence ID" value="AGA79793.1"/>
    <property type="molecule type" value="Genomic_DNA"/>
</dbReference>
<accession>L0G3A4</accession>
<dbReference type="KEGG" id="evi:Echvi_3577"/>
<organism evidence="1 2">
    <name type="scientific">Echinicola vietnamensis (strain DSM 17526 / LMG 23754 / KMM 6221)</name>
    <dbReference type="NCBI Taxonomy" id="926556"/>
    <lineage>
        <taxon>Bacteria</taxon>
        <taxon>Pseudomonadati</taxon>
        <taxon>Bacteroidota</taxon>
        <taxon>Cytophagia</taxon>
        <taxon>Cytophagales</taxon>
        <taxon>Cyclobacteriaceae</taxon>
        <taxon>Echinicola</taxon>
    </lineage>
</organism>
<dbReference type="eggNOG" id="ENOG502ZVQX">
    <property type="taxonomic scope" value="Bacteria"/>
</dbReference>
<dbReference type="RefSeq" id="WP_015267338.1">
    <property type="nucleotide sequence ID" value="NC_019904.1"/>
</dbReference>
<sequence length="225" mass="26059">MRKFLLYFLLFLITGCQTDGTAPADLGYDYMPLEVSRFWIYAVDETVYYGEGDQESSTFYYRDMITDSYIGEEGLLIYRVVREKSQDQSNWQNHSVYTLQVKKGALLRSSQNLTIVSFVFPPDPQNSWDGNVYNSQIEDIYSLESLTAYEVHGNTYQAAVKVLQEQEDDQITIRDNRYEVYAKGVGLVEQFIEKLSYCSRNDCLGEQIIENGRLSHLKLINNGQY</sequence>
<name>L0G3A4_ECHVK</name>
<evidence type="ECO:0000313" key="2">
    <source>
        <dbReference type="Proteomes" id="UP000010796"/>
    </source>
</evidence>
<keyword evidence="2" id="KW-1185">Reference proteome</keyword>
<reference evidence="2" key="1">
    <citation type="submission" date="2012-02" db="EMBL/GenBank/DDBJ databases">
        <title>The complete genome of Echinicola vietnamensis DSM 17526.</title>
        <authorList>
            <person name="Lucas S."/>
            <person name="Copeland A."/>
            <person name="Lapidus A."/>
            <person name="Glavina del Rio T."/>
            <person name="Dalin E."/>
            <person name="Tice H."/>
            <person name="Bruce D."/>
            <person name="Goodwin L."/>
            <person name="Pitluck S."/>
            <person name="Peters L."/>
            <person name="Ovchinnikova G."/>
            <person name="Teshima H."/>
            <person name="Kyrpides N."/>
            <person name="Mavromatis K."/>
            <person name="Ivanova N."/>
            <person name="Brettin T."/>
            <person name="Detter J.C."/>
            <person name="Han C."/>
            <person name="Larimer F."/>
            <person name="Land M."/>
            <person name="Hauser L."/>
            <person name="Markowitz V."/>
            <person name="Cheng J.-F."/>
            <person name="Hugenholtz P."/>
            <person name="Woyke T."/>
            <person name="Wu D."/>
            <person name="Brambilla E."/>
            <person name="Klenk H.-P."/>
            <person name="Eisen J.A."/>
        </authorList>
    </citation>
    <scope>NUCLEOTIDE SEQUENCE [LARGE SCALE GENOMIC DNA]</scope>
    <source>
        <strain evidence="2">DSM 17526 / LMG 23754 / KMM 6221</strain>
    </source>
</reference>
<dbReference type="PATRIC" id="fig|926556.3.peg.3766"/>
<proteinExistence type="predicted"/>
<evidence type="ECO:0000313" key="1">
    <source>
        <dbReference type="EMBL" id="AGA79793.1"/>
    </source>
</evidence>
<dbReference type="AlphaFoldDB" id="L0G3A4"/>